<evidence type="ECO:0000256" key="2">
    <source>
        <dbReference type="ARBA" id="ARBA00022723"/>
    </source>
</evidence>
<dbReference type="InterPro" id="IPR023561">
    <property type="entry name" value="Carbonic_anhydrase_a-class"/>
</dbReference>
<dbReference type="PANTHER" id="PTHR18952:SF270">
    <property type="entry name" value="CARBONIC ANHYDRASE"/>
    <property type="match status" value="1"/>
</dbReference>
<protein>
    <recommendedName>
        <fullName evidence="4">Carbonic anhydrase</fullName>
        <ecNumber evidence="4">4.2.1.1</ecNumber>
    </recommendedName>
</protein>
<gene>
    <name evidence="6" type="ORF">Zmor_002313</name>
</gene>
<evidence type="ECO:0000259" key="5">
    <source>
        <dbReference type="PROSITE" id="PS51144"/>
    </source>
</evidence>
<dbReference type="GO" id="GO:0008270">
    <property type="term" value="F:zinc ion binding"/>
    <property type="evidence" value="ECO:0007669"/>
    <property type="project" value="UniProtKB-UniRule"/>
</dbReference>
<dbReference type="Proteomes" id="UP001168821">
    <property type="component" value="Unassembled WGS sequence"/>
</dbReference>
<keyword evidence="4" id="KW-0732">Signal</keyword>
<comment type="caution">
    <text evidence="6">The sequence shown here is derived from an EMBL/GenBank/DDBJ whole genome shotgun (WGS) entry which is preliminary data.</text>
</comment>
<keyword evidence="7" id="KW-1185">Reference proteome</keyword>
<comment type="similarity">
    <text evidence="1 4">Belongs to the alpha-carbonic anhydrase family.</text>
</comment>
<dbReference type="PANTHER" id="PTHR18952">
    <property type="entry name" value="CARBONIC ANHYDRASE"/>
    <property type="match status" value="1"/>
</dbReference>
<comment type="cofactor">
    <cofactor evidence="4">
        <name>Zn(2+)</name>
        <dbReference type="ChEBI" id="CHEBI:29105"/>
    </cofactor>
</comment>
<dbReference type="EMBL" id="JALNTZ010000001">
    <property type="protein sequence ID" value="KAJ3666888.1"/>
    <property type="molecule type" value="Genomic_DNA"/>
</dbReference>
<dbReference type="InterPro" id="IPR001148">
    <property type="entry name" value="CA_dom"/>
</dbReference>
<dbReference type="AlphaFoldDB" id="A0AA38J4J4"/>
<dbReference type="Gene3D" id="3.10.200.10">
    <property type="entry name" value="Alpha carbonic anhydrase"/>
    <property type="match status" value="1"/>
</dbReference>
<feature type="domain" description="Alpha-carbonic anhydrase" evidence="5">
    <location>
        <begin position="28"/>
        <end position="269"/>
    </location>
</feature>
<dbReference type="SUPFAM" id="SSF51069">
    <property type="entry name" value="Carbonic anhydrase"/>
    <property type="match status" value="1"/>
</dbReference>
<dbReference type="GO" id="GO:0005737">
    <property type="term" value="C:cytoplasm"/>
    <property type="evidence" value="ECO:0007669"/>
    <property type="project" value="TreeGrafter"/>
</dbReference>
<dbReference type="Pfam" id="PF00194">
    <property type="entry name" value="Carb_anhydrase"/>
    <property type="match status" value="1"/>
</dbReference>
<organism evidence="6 7">
    <name type="scientific">Zophobas morio</name>
    <dbReference type="NCBI Taxonomy" id="2755281"/>
    <lineage>
        <taxon>Eukaryota</taxon>
        <taxon>Metazoa</taxon>
        <taxon>Ecdysozoa</taxon>
        <taxon>Arthropoda</taxon>
        <taxon>Hexapoda</taxon>
        <taxon>Insecta</taxon>
        <taxon>Pterygota</taxon>
        <taxon>Neoptera</taxon>
        <taxon>Endopterygota</taxon>
        <taxon>Coleoptera</taxon>
        <taxon>Polyphaga</taxon>
        <taxon>Cucujiformia</taxon>
        <taxon>Tenebrionidae</taxon>
        <taxon>Zophobas</taxon>
    </lineage>
</organism>
<dbReference type="GO" id="GO:0004089">
    <property type="term" value="F:carbonate dehydratase activity"/>
    <property type="evidence" value="ECO:0007669"/>
    <property type="project" value="UniProtKB-UniRule"/>
</dbReference>
<dbReference type="InterPro" id="IPR018338">
    <property type="entry name" value="Carbonic_anhydrase_a-class_CS"/>
</dbReference>
<evidence type="ECO:0000256" key="1">
    <source>
        <dbReference type="ARBA" id="ARBA00010718"/>
    </source>
</evidence>
<comment type="catalytic activity">
    <reaction evidence="4">
        <text>hydrogencarbonate + H(+) = CO2 + H2O</text>
        <dbReference type="Rhea" id="RHEA:10748"/>
        <dbReference type="ChEBI" id="CHEBI:15377"/>
        <dbReference type="ChEBI" id="CHEBI:15378"/>
        <dbReference type="ChEBI" id="CHEBI:16526"/>
        <dbReference type="ChEBI" id="CHEBI:17544"/>
        <dbReference type="EC" id="4.2.1.1"/>
    </reaction>
</comment>
<dbReference type="InterPro" id="IPR036398">
    <property type="entry name" value="CA_dom_sf"/>
</dbReference>
<reference evidence="6" key="1">
    <citation type="journal article" date="2023" name="G3 (Bethesda)">
        <title>Whole genome assemblies of Zophobas morio and Tenebrio molitor.</title>
        <authorList>
            <person name="Kaur S."/>
            <person name="Stinson S.A."/>
            <person name="diCenzo G.C."/>
        </authorList>
    </citation>
    <scope>NUCLEOTIDE SEQUENCE</scope>
    <source>
        <strain evidence="6">QUZm001</strain>
    </source>
</reference>
<keyword evidence="4" id="KW-0456">Lyase</keyword>
<evidence type="ECO:0000256" key="4">
    <source>
        <dbReference type="RuleBase" id="RU367011"/>
    </source>
</evidence>
<evidence type="ECO:0000256" key="3">
    <source>
        <dbReference type="ARBA" id="ARBA00022833"/>
    </source>
</evidence>
<feature type="chain" id="PRO_5041483097" description="Carbonic anhydrase" evidence="4">
    <location>
        <begin position="24"/>
        <end position="301"/>
    </location>
</feature>
<feature type="signal peptide" evidence="4">
    <location>
        <begin position="1"/>
        <end position="23"/>
    </location>
</feature>
<evidence type="ECO:0000313" key="7">
    <source>
        <dbReference type="Proteomes" id="UP001168821"/>
    </source>
</evidence>
<accession>A0AA38J4J4</accession>
<proteinExistence type="inferred from homology"/>
<dbReference type="PROSITE" id="PS00162">
    <property type="entry name" value="ALPHA_CA_1"/>
    <property type="match status" value="1"/>
</dbReference>
<sequence length="301" mass="34470">MVNTIARLACMVMLGSFLHSGFASLARSGWNYNEDDWPIECKMGTKQSPIALSADIAQEENFSSFIFEQYDVTYPVQSKNNGHSVEIRLHVENQPTVKGGGLPHVYVLDHLHFHWESEHVIEDQRFPLELHLVHYASRYGNLSEALKYTGGVTVFSVLFYLSPDDDAHFVPLIDVIDKIQDQVNTIQEMHIRVDDFLPRDRAGFYRYNGSLTTPSCTEGIIWTVFTNKLPISKDQVKAFPYLKTEENEELRKNYRSLQKLNGRRVQIRRSPLNSSSGSMTVDVMSKLVTLFLFLKEAISFI</sequence>
<evidence type="ECO:0000313" key="6">
    <source>
        <dbReference type="EMBL" id="KAJ3666888.1"/>
    </source>
</evidence>
<dbReference type="CDD" id="cd00326">
    <property type="entry name" value="alpha_CA"/>
    <property type="match status" value="1"/>
</dbReference>
<comment type="function">
    <text evidence="4">Reversible hydration of carbon dioxide.</text>
</comment>
<dbReference type="SMART" id="SM01057">
    <property type="entry name" value="Carb_anhydrase"/>
    <property type="match status" value="1"/>
</dbReference>
<keyword evidence="3 4" id="KW-0862">Zinc</keyword>
<dbReference type="PROSITE" id="PS51144">
    <property type="entry name" value="ALPHA_CA_2"/>
    <property type="match status" value="1"/>
</dbReference>
<keyword evidence="2 4" id="KW-0479">Metal-binding</keyword>
<dbReference type="EC" id="4.2.1.1" evidence="4"/>
<name>A0AA38J4J4_9CUCU</name>